<keyword evidence="12" id="KW-1185">Reference proteome</keyword>
<dbReference type="InterPro" id="IPR003811">
    <property type="entry name" value="G3P_acylTferase_PlsY"/>
</dbReference>
<dbReference type="HAMAP" id="MF_01043">
    <property type="entry name" value="PlsY"/>
    <property type="match status" value="1"/>
</dbReference>
<keyword evidence="9 10" id="KW-1208">Phospholipid metabolism</keyword>
<comment type="caution">
    <text evidence="11">The sequence shown here is derived from an EMBL/GenBank/DDBJ whole genome shotgun (WGS) entry which is preliminary data.</text>
</comment>
<evidence type="ECO:0000256" key="7">
    <source>
        <dbReference type="ARBA" id="ARBA00023136"/>
    </source>
</evidence>
<evidence type="ECO:0000256" key="4">
    <source>
        <dbReference type="ARBA" id="ARBA00022692"/>
    </source>
</evidence>
<feature type="transmembrane region" description="Helical" evidence="10">
    <location>
        <begin position="53"/>
        <end position="76"/>
    </location>
</feature>
<evidence type="ECO:0000256" key="1">
    <source>
        <dbReference type="ARBA" id="ARBA00022475"/>
    </source>
</evidence>
<keyword evidence="3 10" id="KW-0808">Transferase</keyword>
<keyword evidence="5 10" id="KW-1133">Transmembrane helix</keyword>
<evidence type="ECO:0000256" key="9">
    <source>
        <dbReference type="ARBA" id="ARBA00023264"/>
    </source>
</evidence>
<evidence type="ECO:0000256" key="10">
    <source>
        <dbReference type="HAMAP-Rule" id="MF_01043"/>
    </source>
</evidence>
<evidence type="ECO:0000313" key="12">
    <source>
        <dbReference type="Proteomes" id="UP000481852"/>
    </source>
</evidence>
<feature type="transmembrane region" description="Helical" evidence="10">
    <location>
        <begin position="146"/>
        <end position="165"/>
    </location>
</feature>
<evidence type="ECO:0000313" key="11">
    <source>
        <dbReference type="EMBL" id="MSS15178.1"/>
    </source>
</evidence>
<dbReference type="EMBL" id="VULZ01000009">
    <property type="protein sequence ID" value="MSS15178.1"/>
    <property type="molecule type" value="Genomic_DNA"/>
</dbReference>
<name>A0A6L5X6X6_9FIRM</name>
<sequence length="223" mass="24530">MWYRLISLLIGYGFGLFQTAIVIGKIQGFDIRKEGSGNAGTTNMLRTKGAKDALLTLIGDFMKAVCAVLIVQAVFAHRAPQMLVLLKMYAGVGAVLGHDFPFYLHFKGGKGVATTAGVIAAISPLAGILCIVVFFALFFPLHLVSVCSLSAYSFFFLQVLVLGAIGRFHMTVPYVIETDVLAAVLTGLCFWQHRSNLRRLMRGEEKKVYLHRSLNEEVQKGQR</sequence>
<dbReference type="PANTHER" id="PTHR30309:SF0">
    <property type="entry name" value="GLYCEROL-3-PHOSPHATE ACYLTRANSFERASE-RELATED"/>
    <property type="match status" value="1"/>
</dbReference>
<evidence type="ECO:0000256" key="8">
    <source>
        <dbReference type="ARBA" id="ARBA00023209"/>
    </source>
</evidence>
<organism evidence="11 12">
    <name type="scientific">Porcincola intestinalis</name>
    <dbReference type="NCBI Taxonomy" id="2606632"/>
    <lineage>
        <taxon>Bacteria</taxon>
        <taxon>Bacillati</taxon>
        <taxon>Bacillota</taxon>
        <taxon>Clostridia</taxon>
        <taxon>Lachnospirales</taxon>
        <taxon>Lachnospiraceae</taxon>
        <taxon>Porcincola</taxon>
    </lineage>
</organism>
<keyword evidence="2 10" id="KW-0444">Lipid biosynthesis</keyword>
<gene>
    <name evidence="10 11" type="primary">plsY</name>
    <name evidence="11" type="ORF">FYJ35_09050</name>
</gene>
<keyword evidence="1 10" id="KW-1003">Cell membrane</keyword>
<dbReference type="UniPathway" id="UPA00085"/>
<protein>
    <recommendedName>
        <fullName evidence="10">Glycerol-3-phosphate acyltransferase</fullName>
    </recommendedName>
    <alternativeName>
        <fullName evidence="10">Acyl-PO4 G3P acyltransferase</fullName>
    </alternativeName>
    <alternativeName>
        <fullName evidence="10">Acyl-phosphate--glycerol-3-phosphate acyltransferase</fullName>
    </alternativeName>
    <alternativeName>
        <fullName evidence="10">G3P acyltransferase</fullName>
        <shortName evidence="10">GPAT</shortName>
        <ecNumber evidence="10">2.3.1.275</ecNumber>
    </alternativeName>
    <alternativeName>
        <fullName evidence="10">Lysophosphatidic acid synthase</fullName>
        <shortName evidence="10">LPA synthase</shortName>
    </alternativeName>
</protein>
<evidence type="ECO:0000256" key="6">
    <source>
        <dbReference type="ARBA" id="ARBA00023098"/>
    </source>
</evidence>
<dbReference type="Pfam" id="PF02660">
    <property type="entry name" value="G3P_acyltransf"/>
    <property type="match status" value="1"/>
</dbReference>
<feature type="transmembrane region" description="Helical" evidence="10">
    <location>
        <begin position="118"/>
        <end position="139"/>
    </location>
</feature>
<comment type="pathway">
    <text evidence="10">Lipid metabolism; phospholipid metabolism.</text>
</comment>
<dbReference type="SMART" id="SM01207">
    <property type="entry name" value="G3P_acyltransf"/>
    <property type="match status" value="1"/>
</dbReference>
<comment type="function">
    <text evidence="10">Catalyzes the transfer of an acyl group from acyl-phosphate (acyl-PO(4)) to glycerol-3-phosphate (G3P) to form lysophosphatidic acid (LPA). This enzyme utilizes acyl-phosphate as fatty acyl donor, but not acyl-CoA or acyl-ACP.</text>
</comment>
<comment type="subunit">
    <text evidence="10">Probably interacts with PlsX.</text>
</comment>
<keyword evidence="7 10" id="KW-0472">Membrane</keyword>
<evidence type="ECO:0000256" key="3">
    <source>
        <dbReference type="ARBA" id="ARBA00022679"/>
    </source>
</evidence>
<comment type="catalytic activity">
    <reaction evidence="10">
        <text>an acyl phosphate + sn-glycerol 3-phosphate = a 1-acyl-sn-glycero-3-phosphate + phosphate</text>
        <dbReference type="Rhea" id="RHEA:34075"/>
        <dbReference type="ChEBI" id="CHEBI:43474"/>
        <dbReference type="ChEBI" id="CHEBI:57597"/>
        <dbReference type="ChEBI" id="CHEBI:57970"/>
        <dbReference type="ChEBI" id="CHEBI:59918"/>
        <dbReference type="EC" id="2.3.1.275"/>
    </reaction>
</comment>
<keyword evidence="11" id="KW-0012">Acyltransferase</keyword>
<reference evidence="11 12" key="1">
    <citation type="submission" date="2019-08" db="EMBL/GenBank/DDBJ databases">
        <title>In-depth cultivation of the pig gut microbiome towards novel bacterial diversity and tailored functional studies.</title>
        <authorList>
            <person name="Wylensek D."/>
            <person name="Hitch T.C.A."/>
            <person name="Clavel T."/>
        </authorList>
    </citation>
    <scope>NUCLEOTIDE SEQUENCE [LARGE SCALE GENOMIC DNA]</scope>
    <source>
        <strain evidence="11 12">Oil+RF-744-WCA-WT-11</strain>
    </source>
</reference>
<keyword evidence="4 10" id="KW-0812">Transmembrane</keyword>
<evidence type="ECO:0000256" key="2">
    <source>
        <dbReference type="ARBA" id="ARBA00022516"/>
    </source>
</evidence>
<accession>A0A6L5X6X6</accession>
<feature type="transmembrane region" description="Helical" evidence="10">
    <location>
        <begin position="171"/>
        <end position="191"/>
    </location>
</feature>
<comment type="subcellular location">
    <subcellularLocation>
        <location evidence="10">Cell membrane</location>
        <topology evidence="10">Multi-pass membrane protein</topology>
    </subcellularLocation>
</comment>
<dbReference type="EC" id="2.3.1.275" evidence="10"/>
<proteinExistence type="inferred from homology"/>
<evidence type="ECO:0000256" key="5">
    <source>
        <dbReference type="ARBA" id="ARBA00022989"/>
    </source>
</evidence>
<comment type="similarity">
    <text evidence="10">Belongs to the PlsY family.</text>
</comment>
<dbReference type="GO" id="GO:0005886">
    <property type="term" value="C:plasma membrane"/>
    <property type="evidence" value="ECO:0007669"/>
    <property type="project" value="UniProtKB-SubCell"/>
</dbReference>
<dbReference type="NCBIfam" id="TIGR00023">
    <property type="entry name" value="glycerol-3-phosphate 1-O-acyltransferase PlsY"/>
    <property type="match status" value="1"/>
</dbReference>
<dbReference type="PANTHER" id="PTHR30309">
    <property type="entry name" value="INNER MEMBRANE PROTEIN YGIH"/>
    <property type="match status" value="1"/>
</dbReference>
<feature type="transmembrane region" description="Helical" evidence="10">
    <location>
        <begin position="88"/>
        <end position="106"/>
    </location>
</feature>
<keyword evidence="8 10" id="KW-0594">Phospholipid biosynthesis</keyword>
<dbReference type="Proteomes" id="UP000481852">
    <property type="component" value="Unassembled WGS sequence"/>
</dbReference>
<dbReference type="GO" id="GO:0043772">
    <property type="term" value="F:acyl-phosphate glycerol-3-phosphate acyltransferase activity"/>
    <property type="evidence" value="ECO:0007669"/>
    <property type="project" value="UniProtKB-UniRule"/>
</dbReference>
<dbReference type="AlphaFoldDB" id="A0A6L5X6X6"/>
<keyword evidence="6 10" id="KW-0443">Lipid metabolism</keyword>
<dbReference type="GO" id="GO:0008654">
    <property type="term" value="P:phospholipid biosynthetic process"/>
    <property type="evidence" value="ECO:0007669"/>
    <property type="project" value="UniProtKB-UniRule"/>
</dbReference>